<feature type="region of interest" description="Disordered" evidence="4">
    <location>
        <begin position="332"/>
        <end position="356"/>
    </location>
</feature>
<dbReference type="InterPro" id="IPR028082">
    <property type="entry name" value="Peripla_BP_I"/>
</dbReference>
<evidence type="ECO:0000259" key="5">
    <source>
        <dbReference type="PROSITE" id="PS50932"/>
    </source>
</evidence>
<name>A0A4R5DA27_9ACTN</name>
<dbReference type="Pfam" id="PF13377">
    <property type="entry name" value="Peripla_BP_3"/>
    <property type="match status" value="1"/>
</dbReference>
<dbReference type="Proteomes" id="UP000294739">
    <property type="component" value="Unassembled WGS sequence"/>
</dbReference>
<dbReference type="InterPro" id="IPR010982">
    <property type="entry name" value="Lambda_DNA-bd_dom_sf"/>
</dbReference>
<sequence>MTVTRRDVARLAGTSPAVVSYVLNGGPRGVAPRTRERVLAAVEQLGYRPNQLAASLRTSRTMTLGLVVPDNANPFFAELARAVEDAAFSAGYTLLLGNATDDEARQTAYVRTFIDRRVDGLLLIPSHGAPACLPDINRSGTPWVVLDRRTEAAVFAAQILVDNRGGAAAATAHLLEHGRRRVACIAGPGDVAVTSDRVSGWRDAMTAAGMSPDRLLLRHTAFGRFAGYEAARDLLATENVDAIFVASDEQAAGVLRAIGEAGRRCPDDVAVVSFDGVEAAEYTTPALTTMRQPLGELARIAIEQLIAQMEDPDLPPQTTVLPVSLLRRGSCGCPDPPGGAVGAGSGSTDDDEEERR</sequence>
<keyword evidence="2" id="KW-0238">DNA-binding</keyword>
<dbReference type="PROSITE" id="PS50932">
    <property type="entry name" value="HTH_LACI_2"/>
    <property type="match status" value="1"/>
</dbReference>
<evidence type="ECO:0000313" key="6">
    <source>
        <dbReference type="EMBL" id="TDE08621.1"/>
    </source>
</evidence>
<dbReference type="InParanoid" id="A0A4R5DA27"/>
<dbReference type="GO" id="GO:0003700">
    <property type="term" value="F:DNA-binding transcription factor activity"/>
    <property type="evidence" value="ECO:0007669"/>
    <property type="project" value="TreeGrafter"/>
</dbReference>
<comment type="caution">
    <text evidence="6">The sequence shown here is derived from an EMBL/GenBank/DDBJ whole genome shotgun (WGS) entry which is preliminary data.</text>
</comment>
<dbReference type="CDD" id="cd06267">
    <property type="entry name" value="PBP1_LacI_sugar_binding-like"/>
    <property type="match status" value="1"/>
</dbReference>
<proteinExistence type="predicted"/>
<dbReference type="CDD" id="cd01392">
    <property type="entry name" value="HTH_LacI"/>
    <property type="match status" value="1"/>
</dbReference>
<dbReference type="SUPFAM" id="SSF47413">
    <property type="entry name" value="lambda repressor-like DNA-binding domains"/>
    <property type="match status" value="1"/>
</dbReference>
<evidence type="ECO:0000256" key="4">
    <source>
        <dbReference type="SAM" id="MobiDB-lite"/>
    </source>
</evidence>
<dbReference type="Gene3D" id="1.10.260.40">
    <property type="entry name" value="lambda repressor-like DNA-binding domains"/>
    <property type="match status" value="1"/>
</dbReference>
<accession>A0A4R5DA27</accession>
<dbReference type="AlphaFoldDB" id="A0A4R5DA27"/>
<dbReference type="OrthoDB" id="9785139at2"/>
<dbReference type="SMART" id="SM00354">
    <property type="entry name" value="HTH_LACI"/>
    <property type="match status" value="1"/>
</dbReference>
<dbReference type="GO" id="GO:0000976">
    <property type="term" value="F:transcription cis-regulatory region binding"/>
    <property type="evidence" value="ECO:0007669"/>
    <property type="project" value="TreeGrafter"/>
</dbReference>
<evidence type="ECO:0000256" key="1">
    <source>
        <dbReference type="ARBA" id="ARBA00023015"/>
    </source>
</evidence>
<evidence type="ECO:0000313" key="7">
    <source>
        <dbReference type="Proteomes" id="UP000294739"/>
    </source>
</evidence>
<protein>
    <submittedName>
        <fullName evidence="6">LacI family transcriptional regulator</fullName>
    </submittedName>
</protein>
<organism evidence="6 7">
    <name type="scientific">Jiangella asiatica</name>
    <dbReference type="NCBI Taxonomy" id="2530372"/>
    <lineage>
        <taxon>Bacteria</taxon>
        <taxon>Bacillati</taxon>
        <taxon>Actinomycetota</taxon>
        <taxon>Actinomycetes</taxon>
        <taxon>Jiangellales</taxon>
        <taxon>Jiangellaceae</taxon>
        <taxon>Jiangella</taxon>
    </lineage>
</organism>
<dbReference type="InterPro" id="IPR000843">
    <property type="entry name" value="HTH_LacI"/>
</dbReference>
<dbReference type="SUPFAM" id="SSF53822">
    <property type="entry name" value="Periplasmic binding protein-like I"/>
    <property type="match status" value="1"/>
</dbReference>
<dbReference type="Gene3D" id="3.40.50.2300">
    <property type="match status" value="2"/>
</dbReference>
<keyword evidence="1" id="KW-0805">Transcription regulation</keyword>
<feature type="domain" description="HTH lacI-type" evidence="5">
    <location>
        <begin position="3"/>
        <end position="58"/>
    </location>
</feature>
<keyword evidence="7" id="KW-1185">Reference proteome</keyword>
<dbReference type="PANTHER" id="PTHR30146">
    <property type="entry name" value="LACI-RELATED TRANSCRIPTIONAL REPRESSOR"/>
    <property type="match status" value="1"/>
</dbReference>
<keyword evidence="3" id="KW-0804">Transcription</keyword>
<dbReference type="PANTHER" id="PTHR30146:SF109">
    <property type="entry name" value="HTH-TYPE TRANSCRIPTIONAL REGULATOR GALS"/>
    <property type="match status" value="1"/>
</dbReference>
<dbReference type="Pfam" id="PF00356">
    <property type="entry name" value="LacI"/>
    <property type="match status" value="1"/>
</dbReference>
<reference evidence="6 7" key="1">
    <citation type="submission" date="2019-03" db="EMBL/GenBank/DDBJ databases">
        <title>Draft genome sequences of novel Actinobacteria.</title>
        <authorList>
            <person name="Sahin N."/>
            <person name="Ay H."/>
            <person name="Saygin H."/>
        </authorList>
    </citation>
    <scope>NUCLEOTIDE SEQUENCE [LARGE SCALE GENOMIC DNA]</scope>
    <source>
        <strain evidence="6 7">5K138</strain>
    </source>
</reference>
<dbReference type="RefSeq" id="WP_131896627.1">
    <property type="nucleotide sequence ID" value="NZ_SMKZ01000023.1"/>
</dbReference>
<evidence type="ECO:0000256" key="3">
    <source>
        <dbReference type="ARBA" id="ARBA00023163"/>
    </source>
</evidence>
<gene>
    <name evidence="6" type="ORF">E1269_17010</name>
</gene>
<dbReference type="InterPro" id="IPR046335">
    <property type="entry name" value="LacI/GalR-like_sensor"/>
</dbReference>
<dbReference type="EMBL" id="SMKZ01000023">
    <property type="protein sequence ID" value="TDE08621.1"/>
    <property type="molecule type" value="Genomic_DNA"/>
</dbReference>
<evidence type="ECO:0000256" key="2">
    <source>
        <dbReference type="ARBA" id="ARBA00023125"/>
    </source>
</evidence>